<dbReference type="RefSeq" id="WP_118225322.1">
    <property type="nucleotide sequence ID" value="NZ_QRIC01000026.1"/>
</dbReference>
<accession>A0A414SSF2</accession>
<comment type="caution">
    <text evidence="4">The sequence shown here is derived from an EMBL/GenBank/DDBJ whole genome shotgun (WGS) entry which is preliminary data.</text>
</comment>
<feature type="transmembrane region" description="Helical" evidence="2">
    <location>
        <begin position="98"/>
        <end position="120"/>
    </location>
</feature>
<feature type="transmembrane region" description="Helical" evidence="2">
    <location>
        <begin position="152"/>
        <end position="174"/>
    </location>
</feature>
<keyword evidence="2" id="KW-0812">Transmembrane</keyword>
<dbReference type="AlphaFoldDB" id="A0A414SSF2"/>
<dbReference type="SUPFAM" id="SSF103481">
    <property type="entry name" value="Multidrug resistance efflux transporter EmrE"/>
    <property type="match status" value="1"/>
</dbReference>
<feature type="domain" description="EamA" evidence="3">
    <location>
        <begin position="11"/>
        <end position="143"/>
    </location>
</feature>
<feature type="transmembrane region" description="Helical" evidence="2">
    <location>
        <begin position="71"/>
        <end position="92"/>
    </location>
</feature>
<reference evidence="4 5" key="1">
    <citation type="submission" date="2018-08" db="EMBL/GenBank/DDBJ databases">
        <title>A genome reference for cultivated species of the human gut microbiota.</title>
        <authorList>
            <person name="Zou Y."/>
            <person name="Xue W."/>
            <person name="Luo G."/>
        </authorList>
    </citation>
    <scope>NUCLEOTIDE SEQUENCE [LARGE SCALE GENOMIC DNA]</scope>
    <source>
        <strain evidence="4 5">AM22-22</strain>
    </source>
</reference>
<comment type="similarity">
    <text evidence="1">Belongs to the EamA transporter family.</text>
</comment>
<dbReference type="PANTHER" id="PTHR22911">
    <property type="entry name" value="ACYL-MALONYL CONDENSING ENZYME-RELATED"/>
    <property type="match status" value="1"/>
</dbReference>
<keyword evidence="2" id="KW-0472">Membrane</keyword>
<feature type="transmembrane region" description="Helical" evidence="2">
    <location>
        <begin position="7"/>
        <end position="26"/>
    </location>
</feature>
<evidence type="ECO:0000313" key="5">
    <source>
        <dbReference type="Proteomes" id="UP000284095"/>
    </source>
</evidence>
<keyword evidence="5" id="KW-1185">Reference proteome</keyword>
<evidence type="ECO:0000313" key="4">
    <source>
        <dbReference type="EMBL" id="RHG24070.1"/>
    </source>
</evidence>
<name>A0A414SSF2_9FIRM</name>
<organism evidence="4 5">
    <name type="scientific">Dorea longicatena</name>
    <dbReference type="NCBI Taxonomy" id="88431"/>
    <lineage>
        <taxon>Bacteria</taxon>
        <taxon>Bacillati</taxon>
        <taxon>Bacillota</taxon>
        <taxon>Clostridia</taxon>
        <taxon>Lachnospirales</taxon>
        <taxon>Lachnospiraceae</taxon>
        <taxon>Dorea</taxon>
    </lineage>
</organism>
<evidence type="ECO:0000256" key="2">
    <source>
        <dbReference type="SAM" id="Phobius"/>
    </source>
</evidence>
<feature type="transmembrane region" description="Helical" evidence="2">
    <location>
        <begin position="38"/>
        <end position="59"/>
    </location>
</feature>
<dbReference type="InterPro" id="IPR000620">
    <property type="entry name" value="EamA_dom"/>
</dbReference>
<sequence>MNQKLTKYAWLLPFISGICWGAAGIFVRTLEHDGLDNFSIISFRMLLAALITGIWILFYNRHLFYVHRRDFWLFIGSGMIGMTALSVFYNISVTKGSLALSAVLLAMSPVFVLFLAAIFFHEPITRHKLTCVTLALIGCVLVSGVLESNGLSWSITGILCGILASFFYAVYGIISKKVTQKGYHFGSVNYSV</sequence>
<gene>
    <name evidence="4" type="ORF">DW265_11085</name>
</gene>
<dbReference type="PANTHER" id="PTHR22911:SF79">
    <property type="entry name" value="MOBA-LIKE NTP TRANSFERASE DOMAIN-CONTAINING PROTEIN"/>
    <property type="match status" value="1"/>
</dbReference>
<dbReference type="EMBL" id="QRIC01000026">
    <property type="protein sequence ID" value="RHG24070.1"/>
    <property type="molecule type" value="Genomic_DNA"/>
</dbReference>
<feature type="transmembrane region" description="Helical" evidence="2">
    <location>
        <begin position="129"/>
        <end position="146"/>
    </location>
</feature>
<dbReference type="Pfam" id="PF00892">
    <property type="entry name" value="EamA"/>
    <property type="match status" value="1"/>
</dbReference>
<protein>
    <submittedName>
        <fullName evidence="4">EamA family transporter</fullName>
    </submittedName>
</protein>
<dbReference type="GO" id="GO:0016020">
    <property type="term" value="C:membrane"/>
    <property type="evidence" value="ECO:0007669"/>
    <property type="project" value="InterPro"/>
</dbReference>
<proteinExistence type="inferred from homology"/>
<dbReference type="Proteomes" id="UP000284095">
    <property type="component" value="Unassembled WGS sequence"/>
</dbReference>
<dbReference type="InterPro" id="IPR037185">
    <property type="entry name" value="EmrE-like"/>
</dbReference>
<evidence type="ECO:0000256" key="1">
    <source>
        <dbReference type="ARBA" id="ARBA00007362"/>
    </source>
</evidence>
<evidence type="ECO:0000259" key="3">
    <source>
        <dbReference type="Pfam" id="PF00892"/>
    </source>
</evidence>
<keyword evidence="2" id="KW-1133">Transmembrane helix</keyword>